<evidence type="ECO:0000313" key="2">
    <source>
        <dbReference type="EMBL" id="KAA8681685.1"/>
    </source>
</evidence>
<comment type="caution">
    <text evidence="2">The sequence shown here is derived from an EMBL/GenBank/DDBJ whole genome shotgun (WGS) entry which is preliminary data.</text>
</comment>
<dbReference type="Proteomes" id="UP000322521">
    <property type="component" value="Unassembled WGS sequence"/>
</dbReference>
<dbReference type="RefSeq" id="WP_086714294.1">
    <property type="nucleotide sequence ID" value="NZ_AP025493.1"/>
</dbReference>
<accession>A0A5M9P679</accession>
<name>A0A5M9P679_9VIBR</name>
<reference evidence="2 3" key="1">
    <citation type="submission" date="2019-09" db="EMBL/GenBank/DDBJ databases">
        <title>Draft genome sequence of various Type strains from the CCUG.</title>
        <authorList>
            <person name="Pineiro-Iglesias B."/>
            <person name="Tunovic T."/>
            <person name="Unosson C."/>
            <person name="Inganas E."/>
            <person name="Ohlen M."/>
            <person name="Cardew S."/>
            <person name="Jensie-Markopoulos S."/>
            <person name="Salva-Serra F."/>
            <person name="Jaen-Luchoro D."/>
            <person name="Karlsson R."/>
            <person name="Svensson-Stadler L."/>
            <person name="Chun J."/>
            <person name="Moore E."/>
        </authorList>
    </citation>
    <scope>NUCLEOTIDE SEQUENCE [LARGE SCALE GENOMIC DNA]</scope>
    <source>
        <strain evidence="2 3">CCUG 56969T</strain>
    </source>
</reference>
<organism evidence="2 3">
    <name type="scientific">Vibrio gigantis</name>
    <dbReference type="NCBI Taxonomy" id="296199"/>
    <lineage>
        <taxon>Bacteria</taxon>
        <taxon>Pseudomonadati</taxon>
        <taxon>Pseudomonadota</taxon>
        <taxon>Gammaproteobacteria</taxon>
        <taxon>Vibrionales</taxon>
        <taxon>Vibrionaceae</taxon>
        <taxon>Vibrio</taxon>
    </lineage>
</organism>
<evidence type="ECO:0000313" key="3">
    <source>
        <dbReference type="Proteomes" id="UP000322521"/>
    </source>
</evidence>
<keyword evidence="3" id="KW-1185">Reference proteome</keyword>
<protein>
    <submittedName>
        <fullName evidence="2">Uncharacterized protein</fullName>
    </submittedName>
</protein>
<proteinExistence type="predicted"/>
<feature type="chain" id="PRO_5024274316" evidence="1">
    <location>
        <begin position="26"/>
        <end position="168"/>
    </location>
</feature>
<evidence type="ECO:0000256" key="1">
    <source>
        <dbReference type="SAM" id="SignalP"/>
    </source>
</evidence>
<dbReference type="AlphaFoldDB" id="A0A5M9P679"/>
<dbReference type="OrthoDB" id="5879358at2"/>
<feature type="signal peptide" evidence="1">
    <location>
        <begin position="1"/>
        <end position="25"/>
    </location>
</feature>
<keyword evidence="1" id="KW-0732">Signal</keyword>
<sequence length="168" mass="18438">MLNKKPLLGLAAMSILATNISVASANDDEVSHQPVTGEVIFSGSVDSQCGVYATQDRADLAFGEDYNESHATVKLISNTDEKVKLSATDIDISSFGEQIDNKDIHIQSAGTIDEDKSLDHWERGVDIKRSEIENEDNLNLYARVDVDEGDLQSGIDYQVKTTWTVECN</sequence>
<gene>
    <name evidence="2" type="ORF">F4W18_03775</name>
</gene>
<dbReference type="EMBL" id="VXJS01000001">
    <property type="protein sequence ID" value="KAA8681685.1"/>
    <property type="molecule type" value="Genomic_DNA"/>
</dbReference>